<dbReference type="InterPro" id="IPR007436">
    <property type="entry name" value="DUF485"/>
</dbReference>
<protein>
    <submittedName>
        <fullName evidence="2">Uncharacterized membrane protein (DUF485 family)</fullName>
    </submittedName>
</protein>
<feature type="transmembrane region" description="Helical" evidence="1">
    <location>
        <begin position="73"/>
        <end position="95"/>
    </location>
</feature>
<dbReference type="EMBL" id="JACHJN010000009">
    <property type="protein sequence ID" value="MBB5958791.1"/>
    <property type="molecule type" value="Genomic_DNA"/>
</dbReference>
<evidence type="ECO:0000256" key="1">
    <source>
        <dbReference type="SAM" id="Phobius"/>
    </source>
</evidence>
<keyword evidence="1" id="KW-1133">Transmembrane helix</keyword>
<dbReference type="AlphaFoldDB" id="A0A841CMG2"/>
<gene>
    <name evidence="2" type="ORF">FHS29_005400</name>
</gene>
<evidence type="ECO:0000313" key="2">
    <source>
        <dbReference type="EMBL" id="MBB5958791.1"/>
    </source>
</evidence>
<proteinExistence type="predicted"/>
<organism evidence="2 3">
    <name type="scientific">Saccharothrix tamanrassetensis</name>
    <dbReference type="NCBI Taxonomy" id="1051531"/>
    <lineage>
        <taxon>Bacteria</taxon>
        <taxon>Bacillati</taxon>
        <taxon>Actinomycetota</taxon>
        <taxon>Actinomycetes</taxon>
        <taxon>Pseudonocardiales</taxon>
        <taxon>Pseudonocardiaceae</taxon>
        <taxon>Saccharothrix</taxon>
    </lineage>
</organism>
<evidence type="ECO:0000313" key="3">
    <source>
        <dbReference type="Proteomes" id="UP000547510"/>
    </source>
</evidence>
<dbReference type="PANTHER" id="PTHR38441">
    <property type="entry name" value="INTEGRAL MEMBRANE PROTEIN-RELATED"/>
    <property type="match status" value="1"/>
</dbReference>
<accession>A0A841CMG2</accession>
<keyword evidence="3" id="KW-1185">Reference proteome</keyword>
<keyword evidence="1" id="KW-0472">Membrane</keyword>
<dbReference type="Proteomes" id="UP000547510">
    <property type="component" value="Unassembled WGS sequence"/>
</dbReference>
<dbReference type="Pfam" id="PF04341">
    <property type="entry name" value="DUF485"/>
    <property type="match status" value="1"/>
</dbReference>
<dbReference type="PANTHER" id="PTHR38441:SF1">
    <property type="entry name" value="MEMBRANE PROTEIN"/>
    <property type="match status" value="1"/>
</dbReference>
<sequence length="118" mass="13008">MSTTEDASGGATPGGAAHDWAEVQASPDFVELRRRLRSFVFPMAGLFLAWYLLYVLLADYAHDFMSTKVVGNINIGLILGLLQFVSTFLITTLYVRHANKHLDPRAEAIREKLEGGPA</sequence>
<reference evidence="2 3" key="1">
    <citation type="submission" date="2020-08" db="EMBL/GenBank/DDBJ databases">
        <title>Genomic Encyclopedia of Type Strains, Phase III (KMG-III): the genomes of soil and plant-associated and newly described type strains.</title>
        <authorList>
            <person name="Whitman W."/>
        </authorList>
    </citation>
    <scope>NUCLEOTIDE SEQUENCE [LARGE SCALE GENOMIC DNA]</scope>
    <source>
        <strain evidence="2 3">CECT 8640</strain>
    </source>
</reference>
<name>A0A841CMG2_9PSEU</name>
<keyword evidence="1" id="KW-0812">Transmembrane</keyword>
<feature type="transmembrane region" description="Helical" evidence="1">
    <location>
        <begin position="39"/>
        <end position="61"/>
    </location>
</feature>
<comment type="caution">
    <text evidence="2">The sequence shown here is derived from an EMBL/GenBank/DDBJ whole genome shotgun (WGS) entry which is preliminary data.</text>
</comment>
<dbReference type="RefSeq" id="WP_184695077.1">
    <property type="nucleotide sequence ID" value="NZ_JACHJN010000009.1"/>
</dbReference>